<keyword evidence="2 13" id="KW-0963">Cytoplasm</keyword>
<evidence type="ECO:0000256" key="10">
    <source>
        <dbReference type="ARBA" id="ARBA00022917"/>
    </source>
</evidence>
<dbReference type="FunFam" id="3.10.20.30:FF:000005">
    <property type="entry name" value="Threonine--tRNA ligase"/>
    <property type="match status" value="1"/>
</dbReference>
<dbReference type="GO" id="GO:0000049">
    <property type="term" value="F:tRNA binding"/>
    <property type="evidence" value="ECO:0007669"/>
    <property type="project" value="UniProtKB-KW"/>
</dbReference>
<dbReference type="InterPro" id="IPR004154">
    <property type="entry name" value="Anticodon-bd"/>
</dbReference>
<dbReference type="GO" id="GO:0006435">
    <property type="term" value="P:threonyl-tRNA aminoacylation"/>
    <property type="evidence" value="ECO:0007669"/>
    <property type="project" value="UniProtKB-UniRule"/>
</dbReference>
<comment type="similarity">
    <text evidence="1 13">Belongs to the class-II aminoacyl-tRNA synthetase family.</text>
</comment>
<dbReference type="Gene3D" id="3.30.980.10">
    <property type="entry name" value="Threonyl-trna Synthetase, Chain A, domain 2"/>
    <property type="match status" value="1"/>
</dbReference>
<dbReference type="Pfam" id="PF02824">
    <property type="entry name" value="TGS"/>
    <property type="match status" value="1"/>
</dbReference>
<keyword evidence="14" id="KW-0175">Coiled coil</keyword>
<evidence type="ECO:0000259" key="15">
    <source>
        <dbReference type="PROSITE" id="PS50862"/>
    </source>
</evidence>
<keyword evidence="7 13" id="KW-0862">Zinc</keyword>
<comment type="caution">
    <text evidence="13">Lacks conserved residue(s) required for the propagation of feature annotation.</text>
</comment>
<dbReference type="Gene3D" id="3.40.50.800">
    <property type="entry name" value="Anticodon-binding domain"/>
    <property type="match status" value="1"/>
</dbReference>
<dbReference type="InterPro" id="IPR045864">
    <property type="entry name" value="aa-tRNA-synth_II/BPL/LPL"/>
</dbReference>
<gene>
    <name evidence="13" type="primary">thrS</name>
    <name evidence="17" type="ORF">LH29_20815</name>
</gene>
<dbReference type="InterPro" id="IPR012947">
    <property type="entry name" value="tRNA_SAD"/>
</dbReference>
<dbReference type="InterPro" id="IPR018163">
    <property type="entry name" value="Thr/Ala-tRNA-synth_IIc_edit"/>
</dbReference>
<dbReference type="PATRIC" id="fig|1544798.3.peg.4338"/>
<proteinExistence type="inferred from homology"/>
<dbReference type="GO" id="GO:0004829">
    <property type="term" value="F:threonine-tRNA ligase activity"/>
    <property type="evidence" value="ECO:0007669"/>
    <property type="project" value="UniProtKB-UniRule"/>
</dbReference>
<keyword evidence="18" id="KW-1185">Reference proteome</keyword>
<comment type="caution">
    <text evidence="17">The sequence shown here is derived from an EMBL/GenBank/DDBJ whole genome shotgun (WGS) entry which is preliminary data.</text>
</comment>
<feature type="coiled-coil region" evidence="14">
    <location>
        <begin position="112"/>
        <end position="167"/>
    </location>
</feature>
<dbReference type="InterPro" id="IPR047246">
    <property type="entry name" value="ThrRS_anticodon"/>
</dbReference>
<dbReference type="CDD" id="cd00860">
    <property type="entry name" value="ThrRS_anticodon"/>
    <property type="match status" value="1"/>
</dbReference>
<evidence type="ECO:0000256" key="4">
    <source>
        <dbReference type="ARBA" id="ARBA00022598"/>
    </source>
</evidence>
<evidence type="ECO:0000256" key="2">
    <source>
        <dbReference type="ARBA" id="ARBA00022490"/>
    </source>
</evidence>
<keyword evidence="11 13" id="KW-0030">Aminoacyl-tRNA synthetase</keyword>
<dbReference type="GO" id="GO:0046872">
    <property type="term" value="F:metal ion binding"/>
    <property type="evidence" value="ECO:0007669"/>
    <property type="project" value="UniProtKB-KW"/>
</dbReference>
<dbReference type="Gene3D" id="3.30.54.20">
    <property type="match status" value="1"/>
</dbReference>
<keyword evidence="9 13" id="KW-0694">RNA-binding</keyword>
<dbReference type="Gene3D" id="3.30.930.10">
    <property type="entry name" value="Bira Bifunctional Protein, Domain 2"/>
    <property type="match status" value="1"/>
</dbReference>
<dbReference type="SUPFAM" id="SSF55681">
    <property type="entry name" value="Class II aaRS and biotin synthetases"/>
    <property type="match status" value="1"/>
</dbReference>
<dbReference type="NCBIfam" id="TIGR00418">
    <property type="entry name" value="thrS"/>
    <property type="match status" value="1"/>
</dbReference>
<dbReference type="FunFam" id="3.40.50.800:FF:000001">
    <property type="entry name" value="Threonine--tRNA ligase"/>
    <property type="match status" value="1"/>
</dbReference>
<feature type="binding site" evidence="13">
    <location>
        <position position="389"/>
    </location>
    <ligand>
        <name>Zn(2+)</name>
        <dbReference type="ChEBI" id="CHEBI:29105"/>
        <note>catalytic</note>
    </ligand>
</feature>
<dbReference type="FunFam" id="3.30.980.10:FF:000005">
    <property type="entry name" value="Threonyl-tRNA synthetase, mitochondrial"/>
    <property type="match status" value="1"/>
</dbReference>
<dbReference type="CDD" id="cd00771">
    <property type="entry name" value="ThrRS_core"/>
    <property type="match status" value="1"/>
</dbReference>
<dbReference type="InterPro" id="IPR036621">
    <property type="entry name" value="Anticodon-bd_dom_sf"/>
</dbReference>
<evidence type="ECO:0000313" key="17">
    <source>
        <dbReference type="EMBL" id="KJF42239.1"/>
    </source>
</evidence>
<dbReference type="SUPFAM" id="SSF52954">
    <property type="entry name" value="Class II aaRS ABD-related"/>
    <property type="match status" value="1"/>
</dbReference>
<evidence type="ECO:0000256" key="14">
    <source>
        <dbReference type="SAM" id="Coils"/>
    </source>
</evidence>
<dbReference type="PROSITE" id="PS50862">
    <property type="entry name" value="AA_TRNA_LIGASE_II"/>
    <property type="match status" value="1"/>
</dbReference>
<dbReference type="GO" id="GO:0005737">
    <property type="term" value="C:cytoplasm"/>
    <property type="evidence" value="ECO:0007669"/>
    <property type="project" value="UniProtKB-SubCell"/>
</dbReference>
<dbReference type="RefSeq" id="WP_045033030.1">
    <property type="nucleotide sequence ID" value="NZ_JRHC01000006.1"/>
</dbReference>
<keyword evidence="6 13" id="KW-0547">Nucleotide-binding</keyword>
<dbReference type="SMART" id="SM00863">
    <property type="entry name" value="tRNA_SAD"/>
    <property type="match status" value="1"/>
</dbReference>
<evidence type="ECO:0000256" key="1">
    <source>
        <dbReference type="ARBA" id="ARBA00008226"/>
    </source>
</evidence>
<reference evidence="17 18" key="1">
    <citation type="submission" date="2014-09" db="EMBL/GenBank/DDBJ databases">
        <title>Draft Genome Sequence of Draconibacterium sp. JN14CK-3.</title>
        <authorList>
            <person name="Dong C."/>
            <person name="Lai Q."/>
            <person name="Shao Z."/>
        </authorList>
    </citation>
    <scope>NUCLEOTIDE SEQUENCE [LARGE SCALE GENOMIC DNA]</scope>
    <source>
        <strain evidence="17 18">JN14CK-3</strain>
    </source>
</reference>
<comment type="subunit">
    <text evidence="13">Homodimer.</text>
</comment>
<sequence>MIKITLPDNSVREFAEPVSGLEIAKSISNRLAKDVLSISVDGEVWDLSRKIDHDANIKLHTWNDREGKETFWHSSAHLMAEAIEAYYPGTKFGIGPTVDTGFYYDIDLPEGKVLSEKDLQKIEQKMLELARQKNDIVRSDISKEDALAKFTEKNDELKQELISELEDGTITLYNQGNFTDLCRGPHLPNTGYIKAIKLTAIAGAYWRGDEKNKMLTRVYGVTFPKAKMLEEYLVMVEEAKKRDHRKIGKEMQLFTFSESVGQGLPLWLPKGAQLREQLENFLKKVQKKYGYEQVMTPHIGDVKLYKTSGHYEKYGKDSFQPITTPAEGEEYLLKPMNCPHHCEIYKAWPRSYKDLPVRMAEFGTVYRYEMSGELHGLTRVRGFTQDDAHLFCRPDQVKEEFKKVIDIIFIIFKALSFENYTAQISLRDPNKPEKYIGSPENWDKAEQAIIEACEEKGLNTVTELGEAAFYGPKLDFMIKDALGRSWQLGTVQVDYNLPERFELEYIGSDDNRHRPVMIHRAPFGSMERFVAVLIEHTAGKFPLWLTPEQVVVLPISEKYNDYAKKVSNLLNISDIRTVVDDRNEKIGRKIRDNELKRIPYLLIVGEKEAESDSIAVRRQGEGDKGTMAIQEFAEFINKEVRDQLSGLYN</sequence>
<evidence type="ECO:0000259" key="16">
    <source>
        <dbReference type="PROSITE" id="PS51880"/>
    </source>
</evidence>
<keyword evidence="8 13" id="KW-0067">ATP-binding</keyword>
<feature type="domain" description="Aminoacyl-transfer RNA synthetases class-II family profile" evidence="15">
    <location>
        <begin position="243"/>
        <end position="542"/>
    </location>
</feature>
<protein>
    <recommendedName>
        <fullName evidence="13">Threonine--tRNA ligase</fullName>
        <ecNumber evidence="13">6.1.1.3</ecNumber>
    </recommendedName>
    <alternativeName>
        <fullName evidence="13">Threonyl-tRNA synthetase</fullName>
        <shortName evidence="13">ThrRS</shortName>
    </alternativeName>
</protein>
<evidence type="ECO:0000256" key="6">
    <source>
        <dbReference type="ARBA" id="ARBA00022741"/>
    </source>
</evidence>
<accession>A0A0D8J658</accession>
<evidence type="ECO:0000256" key="3">
    <source>
        <dbReference type="ARBA" id="ARBA00022555"/>
    </source>
</evidence>
<organism evidence="17 18">
    <name type="scientific">Draconibacterium sediminis</name>
    <dbReference type="NCBI Taxonomy" id="1544798"/>
    <lineage>
        <taxon>Bacteria</taxon>
        <taxon>Pseudomonadati</taxon>
        <taxon>Bacteroidota</taxon>
        <taxon>Bacteroidia</taxon>
        <taxon>Marinilabiliales</taxon>
        <taxon>Prolixibacteraceae</taxon>
        <taxon>Draconibacterium</taxon>
    </lineage>
</organism>
<keyword evidence="5 13" id="KW-0479">Metal-binding</keyword>
<keyword evidence="10 13" id="KW-0648">Protein biosynthesis</keyword>
<dbReference type="PANTHER" id="PTHR11451:SF44">
    <property type="entry name" value="THREONINE--TRNA LIGASE, CHLOROPLASTIC_MITOCHONDRIAL 2"/>
    <property type="match status" value="1"/>
</dbReference>
<evidence type="ECO:0000256" key="13">
    <source>
        <dbReference type="HAMAP-Rule" id="MF_00184"/>
    </source>
</evidence>
<feature type="domain" description="TGS" evidence="16">
    <location>
        <begin position="1"/>
        <end position="61"/>
    </location>
</feature>
<dbReference type="Proteomes" id="UP000032544">
    <property type="component" value="Unassembled WGS sequence"/>
</dbReference>
<dbReference type="InterPro" id="IPR006195">
    <property type="entry name" value="aa-tRNA-synth_II"/>
</dbReference>
<evidence type="ECO:0000256" key="8">
    <source>
        <dbReference type="ARBA" id="ARBA00022840"/>
    </source>
</evidence>
<feature type="binding site" evidence="13">
    <location>
        <position position="519"/>
    </location>
    <ligand>
        <name>Zn(2+)</name>
        <dbReference type="ChEBI" id="CHEBI:29105"/>
        <note>catalytic</note>
    </ligand>
</feature>
<evidence type="ECO:0000256" key="11">
    <source>
        <dbReference type="ARBA" id="ARBA00023146"/>
    </source>
</evidence>
<dbReference type="SUPFAM" id="SSF55186">
    <property type="entry name" value="ThrRS/AlaRS common domain"/>
    <property type="match status" value="1"/>
</dbReference>
<dbReference type="InterPro" id="IPR012675">
    <property type="entry name" value="Beta-grasp_dom_sf"/>
</dbReference>
<keyword evidence="3 13" id="KW-0820">tRNA-binding</keyword>
<dbReference type="CDD" id="cd01667">
    <property type="entry name" value="TGS_ThrRS"/>
    <property type="match status" value="1"/>
</dbReference>
<dbReference type="FunFam" id="3.30.930.10:FF:000002">
    <property type="entry name" value="Threonine--tRNA ligase"/>
    <property type="match status" value="1"/>
</dbReference>
<evidence type="ECO:0000313" key="18">
    <source>
        <dbReference type="Proteomes" id="UP000032544"/>
    </source>
</evidence>
<dbReference type="Pfam" id="PF07973">
    <property type="entry name" value="tRNA_SAD"/>
    <property type="match status" value="1"/>
</dbReference>
<comment type="subcellular location">
    <subcellularLocation>
        <location evidence="13">Cytoplasm</location>
    </subcellularLocation>
</comment>
<dbReference type="SUPFAM" id="SSF81271">
    <property type="entry name" value="TGS-like"/>
    <property type="match status" value="1"/>
</dbReference>
<comment type="cofactor">
    <cofactor evidence="13">
        <name>Zn(2+)</name>
        <dbReference type="ChEBI" id="CHEBI:29105"/>
    </cofactor>
    <text evidence="13">Binds 1 zinc ion per subunit.</text>
</comment>
<name>A0A0D8J658_9BACT</name>
<dbReference type="InterPro" id="IPR002320">
    <property type="entry name" value="Thr-tRNA-ligase_IIa"/>
</dbReference>
<evidence type="ECO:0000256" key="5">
    <source>
        <dbReference type="ARBA" id="ARBA00022723"/>
    </source>
</evidence>
<dbReference type="InterPro" id="IPR002314">
    <property type="entry name" value="aa-tRNA-synt_IIb"/>
</dbReference>
<dbReference type="OrthoDB" id="9802304at2"/>
<dbReference type="InterPro" id="IPR012676">
    <property type="entry name" value="TGS-like"/>
</dbReference>
<dbReference type="HAMAP" id="MF_00184">
    <property type="entry name" value="Thr_tRNA_synth"/>
    <property type="match status" value="1"/>
</dbReference>
<dbReference type="EMBL" id="JRHC01000006">
    <property type="protein sequence ID" value="KJF42239.1"/>
    <property type="molecule type" value="Genomic_DNA"/>
</dbReference>
<keyword evidence="4 13" id="KW-0436">Ligase</keyword>
<dbReference type="AlphaFoldDB" id="A0A0D8J658"/>
<dbReference type="PRINTS" id="PR01047">
    <property type="entry name" value="TRNASYNTHTHR"/>
</dbReference>
<dbReference type="InterPro" id="IPR033728">
    <property type="entry name" value="ThrRS_core"/>
</dbReference>
<dbReference type="EC" id="6.1.1.3" evidence="13"/>
<dbReference type="Pfam" id="PF03129">
    <property type="entry name" value="HGTP_anticodon"/>
    <property type="match status" value="1"/>
</dbReference>
<dbReference type="InterPro" id="IPR004095">
    <property type="entry name" value="TGS"/>
</dbReference>
<dbReference type="GO" id="GO:0005524">
    <property type="term" value="F:ATP binding"/>
    <property type="evidence" value="ECO:0007669"/>
    <property type="project" value="UniProtKB-UniRule"/>
</dbReference>
<dbReference type="PANTHER" id="PTHR11451">
    <property type="entry name" value="THREONINE-TRNA LIGASE"/>
    <property type="match status" value="1"/>
</dbReference>
<evidence type="ECO:0000256" key="7">
    <source>
        <dbReference type="ARBA" id="ARBA00022833"/>
    </source>
</evidence>
<dbReference type="PROSITE" id="PS51880">
    <property type="entry name" value="TGS"/>
    <property type="match status" value="1"/>
</dbReference>
<dbReference type="Pfam" id="PF00587">
    <property type="entry name" value="tRNA-synt_2b"/>
    <property type="match status" value="1"/>
</dbReference>
<dbReference type="Gene3D" id="3.10.20.30">
    <property type="match status" value="1"/>
</dbReference>
<dbReference type="STRING" id="1544798.LH29_20815"/>
<evidence type="ECO:0000256" key="9">
    <source>
        <dbReference type="ARBA" id="ARBA00022884"/>
    </source>
</evidence>
<evidence type="ECO:0000256" key="12">
    <source>
        <dbReference type="ARBA" id="ARBA00049515"/>
    </source>
</evidence>
<feature type="binding site" evidence="13">
    <location>
        <position position="338"/>
    </location>
    <ligand>
        <name>Zn(2+)</name>
        <dbReference type="ChEBI" id="CHEBI:29105"/>
        <note>catalytic</note>
    </ligand>
</feature>
<comment type="catalytic activity">
    <reaction evidence="12 13">
        <text>tRNA(Thr) + L-threonine + ATP = L-threonyl-tRNA(Thr) + AMP + diphosphate + H(+)</text>
        <dbReference type="Rhea" id="RHEA:24624"/>
        <dbReference type="Rhea" id="RHEA-COMP:9670"/>
        <dbReference type="Rhea" id="RHEA-COMP:9704"/>
        <dbReference type="ChEBI" id="CHEBI:15378"/>
        <dbReference type="ChEBI" id="CHEBI:30616"/>
        <dbReference type="ChEBI" id="CHEBI:33019"/>
        <dbReference type="ChEBI" id="CHEBI:57926"/>
        <dbReference type="ChEBI" id="CHEBI:78442"/>
        <dbReference type="ChEBI" id="CHEBI:78534"/>
        <dbReference type="ChEBI" id="CHEBI:456215"/>
        <dbReference type="EC" id="6.1.1.3"/>
    </reaction>
</comment>